<evidence type="ECO:0000313" key="1">
    <source>
        <dbReference type="EMBL" id="SEO30987.1"/>
    </source>
</evidence>
<evidence type="ECO:0000313" key="2">
    <source>
        <dbReference type="Proteomes" id="UP000183898"/>
    </source>
</evidence>
<organism evidence="1 2">
    <name type="scientific">Nitrosospira multiformis</name>
    <dbReference type="NCBI Taxonomy" id="1231"/>
    <lineage>
        <taxon>Bacteria</taxon>
        <taxon>Pseudomonadati</taxon>
        <taxon>Pseudomonadota</taxon>
        <taxon>Betaproteobacteria</taxon>
        <taxon>Nitrosomonadales</taxon>
        <taxon>Nitrosomonadaceae</taxon>
        <taxon>Nitrosospira</taxon>
    </lineage>
</organism>
<protein>
    <submittedName>
        <fullName evidence="1">Uncharacterized protein</fullName>
    </submittedName>
</protein>
<name>A0A1H8NN25_9PROT</name>
<sequence>MLAVMTDCFDGEGLRISGNLLPLSKPLATDTTGRRMPRYWFNHY</sequence>
<dbReference type="Proteomes" id="UP000183898">
    <property type="component" value="Unassembled WGS sequence"/>
</dbReference>
<gene>
    <name evidence="1" type="ORF">SAMN05216404_11717</name>
</gene>
<proteinExistence type="predicted"/>
<dbReference type="EMBL" id="FOCT01000017">
    <property type="protein sequence ID" value="SEO30987.1"/>
    <property type="molecule type" value="Genomic_DNA"/>
</dbReference>
<dbReference type="AlphaFoldDB" id="A0A1H8NN25"/>
<accession>A0A1H8NN25</accession>
<reference evidence="1 2" key="1">
    <citation type="submission" date="2016-10" db="EMBL/GenBank/DDBJ databases">
        <authorList>
            <person name="de Groot N.N."/>
        </authorList>
    </citation>
    <scope>NUCLEOTIDE SEQUENCE [LARGE SCALE GENOMIC DNA]</scope>
    <source>
        <strain evidence="1 2">Nl18</strain>
    </source>
</reference>